<dbReference type="PANTHER" id="PTHR36181:SF4">
    <property type="entry name" value="LAGLIDADG ENDONUCLEASE"/>
    <property type="match status" value="1"/>
</dbReference>
<evidence type="ECO:0000256" key="3">
    <source>
        <dbReference type="ARBA" id="ARBA00022759"/>
    </source>
</evidence>
<dbReference type="CDD" id="cd10445">
    <property type="entry name" value="GIY-YIG_bI1_like"/>
    <property type="match status" value="1"/>
</dbReference>
<keyword evidence="5" id="KW-0812">Transmembrane</keyword>
<evidence type="ECO:0000313" key="8">
    <source>
        <dbReference type="EMBL" id="AMX22258.1"/>
    </source>
</evidence>
<keyword evidence="5" id="KW-1133">Transmembrane helix</keyword>
<dbReference type="SUPFAM" id="SSF55608">
    <property type="entry name" value="Homing endonucleases"/>
    <property type="match status" value="1"/>
</dbReference>
<evidence type="ECO:0000256" key="5">
    <source>
        <dbReference type="SAM" id="Phobius"/>
    </source>
</evidence>
<keyword evidence="8" id="KW-0496">Mitochondrion</keyword>
<protein>
    <submittedName>
        <fullName evidence="8">GIY-YIG endonuclease</fullName>
    </submittedName>
</protein>
<dbReference type="GO" id="GO:0016787">
    <property type="term" value="F:hydrolase activity"/>
    <property type="evidence" value="ECO:0007669"/>
    <property type="project" value="UniProtKB-KW"/>
</dbReference>
<feature type="chain" id="PRO_5008247475" evidence="6">
    <location>
        <begin position="20"/>
        <end position="434"/>
    </location>
</feature>
<dbReference type="Gene3D" id="3.10.28.10">
    <property type="entry name" value="Homing endonucleases"/>
    <property type="match status" value="1"/>
</dbReference>
<keyword evidence="3 8" id="KW-0255">Endonuclease</keyword>
<dbReference type="Pfam" id="PF01541">
    <property type="entry name" value="GIY-YIG"/>
    <property type="match status" value="1"/>
</dbReference>
<keyword evidence="4" id="KW-0378">Hydrolase</keyword>
<comment type="similarity">
    <text evidence="1">To endonucleases of group I introns of fungi and phage.</text>
</comment>
<dbReference type="InterPro" id="IPR027434">
    <property type="entry name" value="Homing_endonucl"/>
</dbReference>
<dbReference type="EMBL" id="KT428651">
    <property type="protein sequence ID" value="AMX22258.1"/>
    <property type="molecule type" value="Genomic_DNA"/>
</dbReference>
<evidence type="ECO:0000256" key="1">
    <source>
        <dbReference type="ARBA" id="ARBA00010045"/>
    </source>
</evidence>
<dbReference type="InterPro" id="IPR035901">
    <property type="entry name" value="GIY-YIG_endonuc_sf"/>
</dbReference>
<dbReference type="SUPFAM" id="SSF64496">
    <property type="entry name" value="DNA-binding domain of intron-encoded endonucleases"/>
    <property type="match status" value="1"/>
</dbReference>
<dbReference type="GO" id="GO:0003677">
    <property type="term" value="F:DNA binding"/>
    <property type="evidence" value="ECO:0007669"/>
    <property type="project" value="InterPro"/>
</dbReference>
<dbReference type="GO" id="GO:0005739">
    <property type="term" value="C:mitochondrion"/>
    <property type="evidence" value="ECO:0007669"/>
    <property type="project" value="UniProtKB-ARBA"/>
</dbReference>
<dbReference type="PANTHER" id="PTHR36181">
    <property type="entry name" value="INTRON-ENCODED ENDONUCLEASE AI3-RELATED"/>
    <property type="match status" value="1"/>
</dbReference>
<dbReference type="InterPro" id="IPR004860">
    <property type="entry name" value="LAGLIDADG_dom"/>
</dbReference>
<dbReference type="PROSITE" id="PS50164">
    <property type="entry name" value="GIY_YIG"/>
    <property type="match status" value="1"/>
</dbReference>
<geneLocation type="mitochondrion" evidence="8"/>
<dbReference type="NCBIfam" id="TIGR01453">
    <property type="entry name" value="grpIintron_endo"/>
    <property type="match status" value="1"/>
</dbReference>
<dbReference type="InterPro" id="IPR003647">
    <property type="entry name" value="Intron_nuc_1_rpt"/>
</dbReference>
<name>A0A191MXH2_CRYPA</name>
<dbReference type="SMART" id="SM00496">
    <property type="entry name" value="IENR2"/>
    <property type="match status" value="5"/>
</dbReference>
<evidence type="ECO:0000256" key="6">
    <source>
        <dbReference type="SAM" id="SignalP"/>
    </source>
</evidence>
<proteinExistence type="predicted"/>
<dbReference type="GO" id="GO:0004519">
    <property type="term" value="F:endonuclease activity"/>
    <property type="evidence" value="ECO:0007669"/>
    <property type="project" value="UniProtKB-KW"/>
</dbReference>
<dbReference type="Pfam" id="PF07460">
    <property type="entry name" value="NUMOD3"/>
    <property type="match status" value="1"/>
</dbReference>
<keyword evidence="2" id="KW-0540">Nuclease</keyword>
<feature type="signal peptide" evidence="6">
    <location>
        <begin position="1"/>
        <end position="19"/>
    </location>
</feature>
<dbReference type="Pfam" id="PF00961">
    <property type="entry name" value="LAGLIDADG_1"/>
    <property type="match status" value="1"/>
</dbReference>
<dbReference type="InterPro" id="IPR006350">
    <property type="entry name" value="Intron_endoG1"/>
</dbReference>
<dbReference type="InterPro" id="IPR003611">
    <property type="entry name" value="NUMOD3"/>
</dbReference>
<feature type="non-terminal residue" evidence="8">
    <location>
        <position position="1"/>
    </location>
</feature>
<evidence type="ECO:0000259" key="7">
    <source>
        <dbReference type="PROSITE" id="PS50164"/>
    </source>
</evidence>
<feature type="domain" description="GIY-YIG" evidence="7">
    <location>
        <begin position="194"/>
        <end position="280"/>
    </location>
</feature>
<dbReference type="Gene3D" id="3.40.1440.10">
    <property type="entry name" value="GIY-YIG endonuclease"/>
    <property type="match status" value="1"/>
</dbReference>
<dbReference type="SUPFAM" id="SSF82771">
    <property type="entry name" value="GIY-YIG endonuclease"/>
    <property type="match status" value="1"/>
</dbReference>
<evidence type="ECO:0000256" key="2">
    <source>
        <dbReference type="ARBA" id="ARBA00022722"/>
    </source>
</evidence>
<dbReference type="SMART" id="SM00465">
    <property type="entry name" value="GIYc"/>
    <property type="match status" value="1"/>
</dbReference>
<dbReference type="SMART" id="SM00497">
    <property type="entry name" value="IENR1"/>
    <property type="match status" value="1"/>
</dbReference>
<feature type="transmembrane region" description="Helical" evidence="5">
    <location>
        <begin position="135"/>
        <end position="156"/>
    </location>
</feature>
<sequence length="434" mass="49538">PKIFYIILLFLFTSEAVLLKICLSSGLDSAASSQKSFEFSSFYSKFQEYYPGLKEPDSRFLEWLIGFSEGEGSFIIAKRGDLSFVITQSSLDLEVLNYIKDNLGFGRVIKQSIKQNTHRFVIQEELSRQLGSQNVYLICCFLFFLSISLVAIFIIYDFSFYINDSYFSYMSISAVVVYTNPGEQKQSIVQDNKFKSGVYRWTNNINGNSYIGSSVNLGPRLQQYYGKSLENSQKTSRICRAILKYGYDNFTLEILEYCGKNMTIEREQYYIDLLKPVYNILLVAGSPLGRKLSLEVRIQMGKSKLGFTHSEETKALMSKLAKDRVFSDITRSRLSLARQGKKLSLETITRMSEAKLGIKRSQETIDKIKSYQSSRVKQPVPGTKLSVTDITCNETVIYESVRKAAVALGTNHTTIRNYLKSNKPYKGRYLLIII</sequence>
<dbReference type="Pfam" id="PF07453">
    <property type="entry name" value="NUMOD1"/>
    <property type="match status" value="1"/>
</dbReference>
<dbReference type="InterPro" id="IPR010896">
    <property type="entry name" value="NUMOD1"/>
</dbReference>
<dbReference type="AlphaFoldDB" id="A0A191MXH2"/>
<organism evidence="8">
    <name type="scientific">Cryphonectria parasitica</name>
    <name type="common">Chestnut blight fungus</name>
    <name type="synonym">Endothia parasitica</name>
    <dbReference type="NCBI Taxonomy" id="5116"/>
    <lineage>
        <taxon>Eukaryota</taxon>
        <taxon>Fungi</taxon>
        <taxon>Dikarya</taxon>
        <taxon>Ascomycota</taxon>
        <taxon>Pezizomycotina</taxon>
        <taxon>Sordariomycetes</taxon>
        <taxon>Sordariomycetidae</taxon>
        <taxon>Diaporthales</taxon>
        <taxon>Cryphonectriaceae</taxon>
        <taxon>Cryphonectria-Endothia species complex</taxon>
        <taxon>Cryphonectria</taxon>
    </lineage>
</organism>
<keyword evidence="5" id="KW-0472">Membrane</keyword>
<accession>A0A191MXH2</accession>
<gene>
    <name evidence="8" type="primary">orf434</name>
</gene>
<dbReference type="InterPro" id="IPR051289">
    <property type="entry name" value="LAGLIDADG_Endonuclease"/>
</dbReference>
<keyword evidence="6" id="KW-0732">Signal</keyword>
<dbReference type="InterPro" id="IPR000305">
    <property type="entry name" value="GIY-YIG_endonuc"/>
</dbReference>
<reference evidence="8" key="1">
    <citation type="journal article" date="2016" name="PLoS ONE">
        <title>Intron Derived Size Polymorphism in the Mitochondrial Genomes of Closely Related Chrysoporthe Species.</title>
        <authorList>
            <person name="Kanzi A.M."/>
            <person name="Wingfield B.D."/>
            <person name="Steenkamp E.T."/>
            <person name="Naidoo S."/>
            <person name="van der Merwe N.A."/>
        </authorList>
    </citation>
    <scope>NUCLEOTIDE SEQUENCE</scope>
</reference>
<evidence type="ECO:0000256" key="4">
    <source>
        <dbReference type="ARBA" id="ARBA00022801"/>
    </source>
</evidence>